<evidence type="ECO:0008006" key="3">
    <source>
        <dbReference type="Google" id="ProtNLM"/>
    </source>
</evidence>
<proteinExistence type="predicted"/>
<name>A0A1H6L365_9RHOB</name>
<gene>
    <name evidence="1" type="ORF">SAMN04488075_1158</name>
</gene>
<dbReference type="Pfam" id="PF09939">
    <property type="entry name" value="DUF2171"/>
    <property type="match status" value="1"/>
</dbReference>
<dbReference type="Proteomes" id="UP000199125">
    <property type="component" value="Unassembled WGS sequence"/>
</dbReference>
<dbReference type="EMBL" id="FNXG01000002">
    <property type="protein sequence ID" value="SEH80357.1"/>
    <property type="molecule type" value="Genomic_DNA"/>
</dbReference>
<evidence type="ECO:0000313" key="1">
    <source>
        <dbReference type="EMBL" id="SEH80357.1"/>
    </source>
</evidence>
<protein>
    <recommendedName>
        <fullName evidence="3">DUF2171 domain-containing protein</fullName>
    </recommendedName>
</protein>
<dbReference type="OrthoDB" id="9803697at2"/>
<evidence type="ECO:0000313" key="2">
    <source>
        <dbReference type="Proteomes" id="UP000199125"/>
    </source>
</evidence>
<dbReference type="AlphaFoldDB" id="A0A1H6L365"/>
<accession>A0A1H6L365</accession>
<dbReference type="STRING" id="65735.SAMN04488075_1158"/>
<sequence length="88" mass="9587">MVNASDISEHMEIVGADGVHVGKVDHMDGDRIKMTRKDREHGQDSSHHHYVRLAAVASLDGGKVWLSADAANAGQLFEEEDGSPVEHE</sequence>
<keyword evidence="2" id="KW-1185">Reference proteome</keyword>
<reference evidence="2" key="1">
    <citation type="submission" date="2016-10" db="EMBL/GenBank/DDBJ databases">
        <authorList>
            <person name="Varghese N."/>
            <person name="Submissions S."/>
        </authorList>
    </citation>
    <scope>NUCLEOTIDE SEQUENCE [LARGE SCALE GENOMIC DNA]</scope>
    <source>
        <strain evidence="2">DSM 11593</strain>
    </source>
</reference>
<dbReference type="RefSeq" id="WP_090846304.1">
    <property type="nucleotide sequence ID" value="NZ_FNXG01000002.1"/>
</dbReference>
<organism evidence="1 2">
    <name type="scientific">Paracoccus alkenifer</name>
    <dbReference type="NCBI Taxonomy" id="65735"/>
    <lineage>
        <taxon>Bacteria</taxon>
        <taxon>Pseudomonadati</taxon>
        <taxon>Pseudomonadota</taxon>
        <taxon>Alphaproteobacteria</taxon>
        <taxon>Rhodobacterales</taxon>
        <taxon>Paracoccaceae</taxon>
        <taxon>Paracoccus</taxon>
    </lineage>
</organism>
<dbReference type="InterPro" id="IPR018684">
    <property type="entry name" value="DUF2171"/>
</dbReference>